<evidence type="ECO:0000313" key="12">
    <source>
        <dbReference type="EMBL" id="KAF0741746.1"/>
    </source>
</evidence>
<keyword evidence="3 9" id="KW-0479">Metal-binding</keyword>
<dbReference type="Pfam" id="PF01432">
    <property type="entry name" value="Peptidase_M3"/>
    <property type="match status" value="1"/>
</dbReference>
<keyword evidence="2 9" id="KW-0645">Protease</keyword>
<keyword evidence="13" id="KW-1185">Reference proteome</keyword>
<evidence type="ECO:0000256" key="9">
    <source>
        <dbReference type="RuleBase" id="RU003435"/>
    </source>
</evidence>
<evidence type="ECO:0000256" key="1">
    <source>
        <dbReference type="ARBA" id="ARBA00006040"/>
    </source>
</evidence>
<dbReference type="PANTHER" id="PTHR11804:SF83">
    <property type="entry name" value="LD37516P"/>
    <property type="match status" value="1"/>
</dbReference>
<dbReference type="SUPFAM" id="SSF55486">
    <property type="entry name" value="Metalloproteases ('zincins'), catalytic domain"/>
    <property type="match status" value="1"/>
</dbReference>
<reference evidence="12 13" key="1">
    <citation type="submission" date="2019-07" db="EMBL/GenBank/DDBJ databases">
        <title>Genomics analysis of Aphanomyces spp. identifies a new class of oomycete effector associated with host adaptation.</title>
        <authorList>
            <person name="Gaulin E."/>
        </authorList>
    </citation>
    <scope>NUCLEOTIDE SEQUENCE [LARGE SCALE GENOMIC DNA]</scope>
    <source>
        <strain evidence="12 13">ATCC 201684</strain>
    </source>
</reference>
<comment type="caution">
    <text evidence="12">The sequence shown here is derived from an EMBL/GenBank/DDBJ whole genome shotgun (WGS) entry which is preliminary data.</text>
</comment>
<proteinExistence type="inferred from homology"/>
<evidence type="ECO:0000259" key="11">
    <source>
        <dbReference type="Pfam" id="PF19310"/>
    </source>
</evidence>
<dbReference type="Proteomes" id="UP000481153">
    <property type="component" value="Unassembled WGS sequence"/>
</dbReference>
<evidence type="ECO:0000256" key="4">
    <source>
        <dbReference type="ARBA" id="ARBA00022801"/>
    </source>
</evidence>
<dbReference type="InterPro" id="IPR045666">
    <property type="entry name" value="OpdA_N"/>
</dbReference>
<dbReference type="InterPro" id="IPR034005">
    <property type="entry name" value="M3A_DCP"/>
</dbReference>
<evidence type="ECO:0000256" key="5">
    <source>
        <dbReference type="ARBA" id="ARBA00022833"/>
    </source>
</evidence>
<dbReference type="GO" id="GO:0004222">
    <property type="term" value="F:metalloendopeptidase activity"/>
    <property type="evidence" value="ECO:0007669"/>
    <property type="project" value="UniProtKB-EC"/>
</dbReference>
<dbReference type="InterPro" id="IPR045090">
    <property type="entry name" value="Pept_M3A_M3B"/>
</dbReference>
<protein>
    <recommendedName>
        <fullName evidence="8">oligopeptidase A</fullName>
        <ecNumber evidence="8">3.4.24.70</ecNumber>
    </recommendedName>
</protein>
<comment type="catalytic activity">
    <reaction evidence="7">
        <text>Hydrolysis of oligopeptides, with broad specificity. Gly or Ala commonly occur as P1 or P1' residues, but more distant residues are also important, as is shown by the fact that Z-Gly-Pro-Gly-|-Gly-Pro-Ala is cleaved, but not Z-(Gly)(5).</text>
        <dbReference type="EC" id="3.4.24.70"/>
    </reaction>
</comment>
<dbReference type="EMBL" id="VJMJ01000035">
    <property type="protein sequence ID" value="KAF0741746.1"/>
    <property type="molecule type" value="Genomic_DNA"/>
</dbReference>
<feature type="domain" description="Oligopeptidase A N-terminal" evidence="11">
    <location>
        <begin position="35"/>
        <end position="156"/>
    </location>
</feature>
<evidence type="ECO:0000256" key="8">
    <source>
        <dbReference type="ARBA" id="ARBA00026100"/>
    </source>
</evidence>
<evidence type="ECO:0000256" key="2">
    <source>
        <dbReference type="ARBA" id="ARBA00022670"/>
    </source>
</evidence>
<sequence length="698" mass="79653">MVNPLTKSLWEDSLPPFQHLNVSDIRTAIRLAIDDMVLEINSMEDDLSSPNAELSWELVMDRQEILTDPLDRMWKVLTLLCEVVSTPELRKARDDLEDDVLMVQTRRVQSVEICRAMESLRAGPEWSSYSAEQRRILNRAILQAKITGVGLVDDEKARFNEIQLRLQKLGSQYQTNILDAADAEALLVHDKNDLEGIPECLLATMAQHAVKAGYANATAEKGPWKVPASSTFERPILQNCANRAFRKKFHRVCVTICSSGALDNRQIMQETLDLRHEQAQLLGFNSYAELSLAMKMAPSVLAVTQMINDLRDAAYPTAEAELRQIEAYALEHGQTEPVEPCDLAYWRERLRKETMEVDDESIREYFPQQRVLDGMFGLASELFAVCVEPGDPSVETWHPDVKFYQMRAMEQPGQPVIAYFYIDPYIRPGEKTVGSWTDDFVKRSKVFGTPETPVRLPVFCIAYNEITPPDDKSEILMNFTAILQVFRTFGMGLRLALTEAEYSLASDIDGVELEAVQLTAILWQYFCYNRHVIRMISSHYKTGAALPDKMLDGLVAARKYMAATDLVRQMRFAATDTVLHHYYVPNGSESMRDIQLQIDERFSVQKPIEGDHAMCDFPHAFDGRDMAAGYYAYKWAEMISADAYAAFDEASRDKWRDIGRKFRDTMLAYLGIYHPMETFQMFRGRSPRPEALLHLYGL</sequence>
<dbReference type="InterPro" id="IPR024079">
    <property type="entry name" value="MetalloPept_cat_dom_sf"/>
</dbReference>
<evidence type="ECO:0000259" key="10">
    <source>
        <dbReference type="Pfam" id="PF01432"/>
    </source>
</evidence>
<dbReference type="VEuPathDB" id="FungiDB:AeMF1_000915"/>
<evidence type="ECO:0000256" key="6">
    <source>
        <dbReference type="ARBA" id="ARBA00023049"/>
    </source>
</evidence>
<name>A0A6G0XMY2_9STRA</name>
<dbReference type="AlphaFoldDB" id="A0A6G0XMY2"/>
<dbReference type="PANTHER" id="PTHR11804">
    <property type="entry name" value="PROTEASE M3 THIMET OLIGOPEPTIDASE-RELATED"/>
    <property type="match status" value="1"/>
</dbReference>
<keyword evidence="5 9" id="KW-0862">Zinc</keyword>
<comment type="cofactor">
    <cofactor evidence="9">
        <name>Zn(2+)</name>
        <dbReference type="ChEBI" id="CHEBI:29105"/>
    </cofactor>
    <text evidence="9">Binds 1 zinc ion.</text>
</comment>
<organism evidence="12 13">
    <name type="scientific">Aphanomyces euteiches</name>
    <dbReference type="NCBI Taxonomy" id="100861"/>
    <lineage>
        <taxon>Eukaryota</taxon>
        <taxon>Sar</taxon>
        <taxon>Stramenopiles</taxon>
        <taxon>Oomycota</taxon>
        <taxon>Saprolegniomycetes</taxon>
        <taxon>Saprolegniales</taxon>
        <taxon>Verrucalvaceae</taxon>
        <taxon>Aphanomyces</taxon>
    </lineage>
</organism>
<dbReference type="Gene3D" id="1.10.1370.10">
    <property type="entry name" value="Neurolysin, domain 3"/>
    <property type="match status" value="1"/>
</dbReference>
<gene>
    <name evidence="12" type="ORF">Ae201684_003118</name>
</gene>
<evidence type="ECO:0000313" key="13">
    <source>
        <dbReference type="Proteomes" id="UP000481153"/>
    </source>
</evidence>
<dbReference type="GO" id="GO:0006508">
    <property type="term" value="P:proteolysis"/>
    <property type="evidence" value="ECO:0007669"/>
    <property type="project" value="UniProtKB-KW"/>
</dbReference>
<feature type="domain" description="Peptidase M3A/M3B catalytic" evidence="10">
    <location>
        <begin position="237"/>
        <end position="695"/>
    </location>
</feature>
<dbReference type="EC" id="3.4.24.70" evidence="8"/>
<evidence type="ECO:0000256" key="7">
    <source>
        <dbReference type="ARBA" id="ARBA00024603"/>
    </source>
</evidence>
<keyword evidence="4 9" id="KW-0378">Hydrolase</keyword>
<accession>A0A6G0XMY2</accession>
<evidence type="ECO:0000256" key="3">
    <source>
        <dbReference type="ARBA" id="ARBA00022723"/>
    </source>
</evidence>
<dbReference type="Gene3D" id="3.40.390.10">
    <property type="entry name" value="Collagenase (Catalytic Domain)"/>
    <property type="match status" value="1"/>
</dbReference>
<comment type="similarity">
    <text evidence="1 9">Belongs to the peptidase M3 family.</text>
</comment>
<dbReference type="Pfam" id="PF19310">
    <property type="entry name" value="TOP_N"/>
    <property type="match status" value="1"/>
</dbReference>
<dbReference type="GO" id="GO:0046872">
    <property type="term" value="F:metal ion binding"/>
    <property type="evidence" value="ECO:0007669"/>
    <property type="project" value="UniProtKB-UniRule"/>
</dbReference>
<dbReference type="InterPro" id="IPR001567">
    <property type="entry name" value="Pept_M3A_M3B_dom"/>
</dbReference>
<dbReference type="InterPro" id="IPR024077">
    <property type="entry name" value="Neurolysin/TOP_dom2"/>
</dbReference>
<dbReference type="Gene3D" id="1.10.1370.40">
    <property type="match status" value="1"/>
</dbReference>
<dbReference type="CDD" id="cd06456">
    <property type="entry name" value="M3A_DCP"/>
    <property type="match status" value="1"/>
</dbReference>
<dbReference type="GO" id="GO:0006518">
    <property type="term" value="P:peptide metabolic process"/>
    <property type="evidence" value="ECO:0007669"/>
    <property type="project" value="TreeGrafter"/>
</dbReference>
<keyword evidence="6 9" id="KW-0482">Metalloprotease</keyword>